<comment type="catalytic activity">
    <reaction evidence="1 5">
        <text>Hydrolysis of terminal, non-reducing alpha-D-galactose residues in alpha-D-galactosides, including galactose oligosaccharides, galactomannans and galactolipids.</text>
        <dbReference type="EC" id="3.2.1.22"/>
    </reaction>
</comment>
<dbReference type="RefSeq" id="WP_226391729.1">
    <property type="nucleotide sequence ID" value="NZ_JADCKB010000002.1"/>
</dbReference>
<feature type="domain" description="Glycosyl hydrolase family 36 N-terminal" evidence="9">
    <location>
        <begin position="26"/>
        <end position="270"/>
    </location>
</feature>
<dbReference type="Gene3D" id="2.60.40.1180">
    <property type="entry name" value="Golgi alpha-mannosidase II"/>
    <property type="match status" value="1"/>
</dbReference>
<dbReference type="PANTHER" id="PTHR43053">
    <property type="entry name" value="GLYCOSIDASE FAMILY 31"/>
    <property type="match status" value="1"/>
</dbReference>
<dbReference type="CDD" id="cd14791">
    <property type="entry name" value="GH36"/>
    <property type="match status" value="1"/>
</dbReference>
<feature type="binding site" evidence="7">
    <location>
        <position position="185"/>
    </location>
    <ligand>
        <name>substrate</name>
    </ligand>
</feature>
<feature type="active site" description="Nucleophile" evidence="6">
    <location>
        <position position="464"/>
    </location>
</feature>
<evidence type="ECO:0000256" key="4">
    <source>
        <dbReference type="ARBA" id="ARBA00023295"/>
    </source>
</evidence>
<dbReference type="InterPro" id="IPR002252">
    <property type="entry name" value="Glyco_hydro_36"/>
</dbReference>
<dbReference type="AlphaFoldDB" id="A0A9D5LWR5"/>
<evidence type="ECO:0000313" key="10">
    <source>
        <dbReference type="EMBL" id="MBE5039166.1"/>
    </source>
</evidence>
<feature type="binding site" evidence="7">
    <location>
        <position position="504"/>
    </location>
    <ligand>
        <name>substrate</name>
    </ligand>
</feature>
<dbReference type="InterPro" id="IPR017853">
    <property type="entry name" value="GH"/>
</dbReference>
<dbReference type="PRINTS" id="PR00743">
    <property type="entry name" value="GLHYDRLASE36"/>
</dbReference>
<evidence type="ECO:0000259" key="8">
    <source>
        <dbReference type="Pfam" id="PF16874"/>
    </source>
</evidence>
<proteinExistence type="inferred from homology"/>
<dbReference type="InterPro" id="IPR013785">
    <property type="entry name" value="Aldolase_TIM"/>
</dbReference>
<name>A0A9D5LWR5_9FIRM</name>
<dbReference type="PIRSF" id="PIRSF005536">
    <property type="entry name" value="Agal"/>
    <property type="match status" value="1"/>
</dbReference>
<keyword evidence="4 5" id="KW-0326">Glycosidase</keyword>
<dbReference type="PANTHER" id="PTHR43053:SF3">
    <property type="entry name" value="ALPHA-GALACTOSIDASE C-RELATED"/>
    <property type="match status" value="1"/>
</dbReference>
<accession>A0A9D5LWR5</accession>
<dbReference type="Pfam" id="PF16875">
    <property type="entry name" value="Glyco_hydro_36N"/>
    <property type="match status" value="1"/>
</dbReference>
<dbReference type="Pfam" id="PF16874">
    <property type="entry name" value="Glyco_hydro_36C"/>
    <property type="match status" value="1"/>
</dbReference>
<organism evidence="10 11">
    <name type="scientific">Ructibacterium gallinarum</name>
    <dbReference type="NCBI Taxonomy" id="2779355"/>
    <lineage>
        <taxon>Bacteria</taxon>
        <taxon>Bacillati</taxon>
        <taxon>Bacillota</taxon>
        <taxon>Clostridia</taxon>
        <taxon>Eubacteriales</taxon>
        <taxon>Oscillospiraceae</taxon>
        <taxon>Ructibacterium</taxon>
    </lineage>
</organism>
<dbReference type="Proteomes" id="UP000806542">
    <property type="component" value="Unassembled WGS sequence"/>
</dbReference>
<dbReference type="InterPro" id="IPR013780">
    <property type="entry name" value="Glyco_hydro_b"/>
</dbReference>
<dbReference type="InterPro" id="IPR031704">
    <property type="entry name" value="Glyco_hydro_36_N"/>
</dbReference>
<feature type="binding site" evidence="7">
    <location>
        <position position="526"/>
    </location>
    <ligand>
        <name>substrate</name>
    </ligand>
</feature>
<evidence type="ECO:0000256" key="7">
    <source>
        <dbReference type="PIRSR" id="PIRSR005536-2"/>
    </source>
</evidence>
<evidence type="ECO:0000256" key="3">
    <source>
        <dbReference type="ARBA" id="ARBA00022801"/>
    </source>
</evidence>
<evidence type="ECO:0000256" key="5">
    <source>
        <dbReference type="PIRNR" id="PIRNR005536"/>
    </source>
</evidence>
<feature type="binding site" evidence="7">
    <location>
        <begin position="462"/>
        <end position="466"/>
    </location>
    <ligand>
        <name>substrate</name>
    </ligand>
</feature>
<dbReference type="Pfam" id="PF02065">
    <property type="entry name" value="Melibiase"/>
    <property type="match status" value="1"/>
</dbReference>
<dbReference type="Gene3D" id="2.70.98.60">
    <property type="entry name" value="alpha-galactosidase from lactobacil brevis"/>
    <property type="match status" value="1"/>
</dbReference>
<feature type="domain" description="Glycosyl hydrolase family 36 C-terminal" evidence="8">
    <location>
        <begin position="627"/>
        <end position="701"/>
    </location>
</feature>
<dbReference type="FunFam" id="3.20.20.70:FF:000118">
    <property type="entry name" value="Alpha-galactosidase"/>
    <property type="match status" value="1"/>
</dbReference>
<keyword evidence="3 5" id="KW-0378">Hydrolase</keyword>
<dbReference type="EMBL" id="JADCKB010000002">
    <property type="protein sequence ID" value="MBE5039166.1"/>
    <property type="molecule type" value="Genomic_DNA"/>
</dbReference>
<comment type="caution">
    <text evidence="10">The sequence shown here is derived from an EMBL/GenBank/DDBJ whole genome shotgun (WGS) entry which is preliminary data.</text>
</comment>
<dbReference type="Gene3D" id="3.20.20.70">
    <property type="entry name" value="Aldolase class I"/>
    <property type="match status" value="1"/>
</dbReference>
<dbReference type="EC" id="3.2.1.22" evidence="2 5"/>
<evidence type="ECO:0000256" key="1">
    <source>
        <dbReference type="ARBA" id="ARBA00001255"/>
    </source>
</evidence>
<feature type="binding site" evidence="7">
    <location>
        <begin position="352"/>
        <end position="353"/>
    </location>
    <ligand>
        <name>substrate</name>
    </ligand>
</feature>
<reference evidence="10" key="1">
    <citation type="submission" date="2020-10" db="EMBL/GenBank/DDBJ databases">
        <title>ChiBAC.</title>
        <authorList>
            <person name="Zenner C."/>
            <person name="Hitch T.C.A."/>
            <person name="Clavel T."/>
        </authorList>
    </citation>
    <scope>NUCLEOTIDE SEQUENCE</scope>
    <source>
        <strain evidence="10">DSM 107454</strain>
    </source>
</reference>
<dbReference type="GO" id="GO:0004557">
    <property type="term" value="F:alpha-galactosidase activity"/>
    <property type="evidence" value="ECO:0007669"/>
    <property type="project" value="UniProtKB-UniRule"/>
</dbReference>
<evidence type="ECO:0000313" key="11">
    <source>
        <dbReference type="Proteomes" id="UP000806542"/>
    </source>
</evidence>
<comment type="similarity">
    <text evidence="5">Belongs to the glycosyl hydrolase.</text>
</comment>
<evidence type="ECO:0000256" key="6">
    <source>
        <dbReference type="PIRSR" id="PIRSR005536-1"/>
    </source>
</evidence>
<feature type="binding site" evidence="7">
    <location>
        <position position="429"/>
    </location>
    <ligand>
        <name>substrate</name>
    </ligand>
</feature>
<protein>
    <recommendedName>
        <fullName evidence="2 5">Alpha-galactosidase</fullName>
        <ecNumber evidence="2 5">3.2.1.22</ecNumber>
    </recommendedName>
</protein>
<keyword evidence="11" id="KW-1185">Reference proteome</keyword>
<sequence>MIEFQNQIFHLHAGGMSYIFGIEAGVPQMYYWGKTVEVSDLKGLMSQGGMGWSTQADTQLLEMPVYGTGDYRSPMLEIEFADGSGVTEFRYQSHRIYDGKPKLNGLPATYTEQEKEAQTLEIVLYDALKKTEAVLLYSVFENGALARSIRLKNNSSEPLKMKRILSASVDFYDDDFETLTLHGSWARERHVERGKLFHGKKSISSSRGASSHHKNPFLALVRPYTTEQQGEVYAMNLIYSGNFEAAAELSSYPLTRMQIGINPFGFAWELGAGQEFQAPEAILVYSDMGLNGMSRIYHDLYRNRLCRGKYRSAVRPVLVNNWEATYFDFTEEKLIALAKEGKEIGAELFVLDDGWFGKRNKDNCSLGDWKVNMEKIPHGLEGLAAKVTEMGLRFGLWFEPEMVNPDSDLYRAHPDWCIHTEGRPRTESRNQLVLDLSRPEVCDYIIDAVSAVLSSAKITYVKWDMNRSMTEIPRSDTAHKYMLGLYRVMETVTSRFPEVLFEGCSGGGGRFDGGMLYYMPQIWTSDDTDAYERLFIQYGTSMVYPVSAMGSHVSAVPNHQTGRITPLKSRGDVAMSGNLGYELDLSKCSPEEKEQMKAQIAFYKANRELVQFGDFYRIESPFEGNYAAWQFVSKDKKESLLFAFKKMTVPNGKPKRVKMTGLDKDTYYETTYQNQRIKGDVLMNVGIILEKTAQDFESFAIKMTAVPDVSAGKE</sequence>
<dbReference type="InterPro" id="IPR031705">
    <property type="entry name" value="Glyco_hydro_36_C"/>
</dbReference>
<evidence type="ECO:0000256" key="2">
    <source>
        <dbReference type="ARBA" id="ARBA00012755"/>
    </source>
</evidence>
<dbReference type="InterPro" id="IPR050985">
    <property type="entry name" value="Alpha-glycosidase_related"/>
</dbReference>
<dbReference type="SUPFAM" id="SSF51445">
    <property type="entry name" value="(Trans)glycosidases"/>
    <property type="match status" value="1"/>
</dbReference>
<dbReference type="GO" id="GO:0016052">
    <property type="term" value="P:carbohydrate catabolic process"/>
    <property type="evidence" value="ECO:0007669"/>
    <property type="project" value="InterPro"/>
</dbReference>
<evidence type="ECO:0000259" key="9">
    <source>
        <dbReference type="Pfam" id="PF16875"/>
    </source>
</evidence>
<dbReference type="InterPro" id="IPR038417">
    <property type="entry name" value="Alpga-gal_N_sf"/>
</dbReference>
<gene>
    <name evidence="10" type="ORF">INF28_01610</name>
</gene>
<feature type="active site" description="Proton donor" evidence="6">
    <location>
        <position position="526"/>
    </location>
</feature>